<sequence length="93" mass="11058">MHDYRLTLAAEMDLADTLKYGEAHFGTQSALEFYEGLLNVFPKIVNNPAQFARIDDVRKGYRRTIYQTYSIYFIERENFIEITRVIRKYPVKL</sequence>
<evidence type="ECO:0000313" key="1">
    <source>
        <dbReference type="EMBL" id="MDT0583809.1"/>
    </source>
</evidence>
<dbReference type="EMBL" id="JAVRIE010000006">
    <property type="protein sequence ID" value="MDT0583809.1"/>
    <property type="molecule type" value="Genomic_DNA"/>
</dbReference>
<gene>
    <name evidence="1" type="ORF">RM544_14760</name>
</gene>
<proteinExistence type="predicted"/>
<evidence type="ECO:0000313" key="2">
    <source>
        <dbReference type="Proteomes" id="UP001249020"/>
    </source>
</evidence>
<dbReference type="AlphaFoldDB" id="A0AAW8R441"/>
<dbReference type="Proteomes" id="UP001249020">
    <property type="component" value="Unassembled WGS sequence"/>
</dbReference>
<comment type="caution">
    <text evidence="1">The sequence shown here is derived from an EMBL/GenBank/DDBJ whole genome shotgun (WGS) entry which is preliminary data.</text>
</comment>
<protein>
    <submittedName>
        <fullName evidence="1">Type II toxin-antitoxin system RelE/ParE family toxin</fullName>
    </submittedName>
</protein>
<accession>A0AAW8R441</accession>
<organism evidence="1 2">
    <name type="scientific">Brumicola blandensis</name>
    <dbReference type="NCBI Taxonomy" id="3075611"/>
    <lineage>
        <taxon>Bacteria</taxon>
        <taxon>Pseudomonadati</taxon>
        <taxon>Pseudomonadota</taxon>
        <taxon>Gammaproteobacteria</taxon>
        <taxon>Alteromonadales</taxon>
        <taxon>Alteromonadaceae</taxon>
        <taxon>Brumicola</taxon>
    </lineage>
</organism>
<keyword evidence="2" id="KW-1185">Reference proteome</keyword>
<dbReference type="InterPro" id="IPR035093">
    <property type="entry name" value="RelE/ParE_toxin_dom_sf"/>
</dbReference>
<reference evidence="1 2" key="1">
    <citation type="submission" date="2023-09" db="EMBL/GenBank/DDBJ databases">
        <authorList>
            <person name="Rey-Velasco X."/>
        </authorList>
    </citation>
    <scope>NUCLEOTIDE SEQUENCE [LARGE SCALE GENOMIC DNA]</scope>
    <source>
        <strain evidence="1 2">W409</strain>
    </source>
</reference>
<dbReference type="Gene3D" id="3.30.2310.20">
    <property type="entry name" value="RelE-like"/>
    <property type="match status" value="1"/>
</dbReference>
<dbReference type="RefSeq" id="WP_311362572.1">
    <property type="nucleotide sequence ID" value="NZ_JAVRIE010000006.1"/>
</dbReference>
<name>A0AAW8R441_9ALTE</name>